<dbReference type="InterPro" id="IPR050166">
    <property type="entry name" value="ABC_transporter_ATP-bind"/>
</dbReference>
<evidence type="ECO:0000256" key="1">
    <source>
        <dbReference type="ARBA" id="ARBA00022448"/>
    </source>
</evidence>
<evidence type="ECO:0000256" key="4">
    <source>
        <dbReference type="ARBA" id="ARBA00022840"/>
    </source>
</evidence>
<evidence type="ECO:0000256" key="3">
    <source>
        <dbReference type="ARBA" id="ARBA00022741"/>
    </source>
</evidence>
<dbReference type="Gene3D" id="3.40.50.300">
    <property type="entry name" value="P-loop containing nucleotide triphosphate hydrolases"/>
    <property type="match status" value="1"/>
</dbReference>
<gene>
    <name evidence="8" type="ORF">IEZ25_05770</name>
</gene>
<proteinExistence type="predicted"/>
<sequence length="253" mass="27890">MAVHPAVPLNDAPVTDRPAGPVAVRASGLSRAFDGRGILHDIDLEIRQGEFVVLLGRSGSGKSTLLRILARLDAEFDGELRVPDRPSVAFQDSRLLPWNRVIDNVTLGLTDKDAKRRAAELLAEVGLADRARAWPKTLSGGEAQRAALARALIREPELLLMDEPFGALDALTRIRMHRLLRTLCERYRPGVLLVTHDVDEAVLLADRILVLTDGRVSLDLTVDLPAAGRRHTQEFTDLRTRLLTELGVEDDDQ</sequence>
<dbReference type="EMBL" id="JACXYY010000002">
    <property type="protein sequence ID" value="MBD3914116.1"/>
    <property type="molecule type" value="Genomic_DNA"/>
</dbReference>
<dbReference type="Proteomes" id="UP000649289">
    <property type="component" value="Unassembled WGS sequence"/>
</dbReference>
<dbReference type="PROSITE" id="PS50893">
    <property type="entry name" value="ABC_TRANSPORTER_2"/>
    <property type="match status" value="1"/>
</dbReference>
<keyword evidence="3" id="KW-0547">Nucleotide-binding</keyword>
<comment type="caution">
    <text evidence="8">The sequence shown here is derived from an EMBL/GenBank/DDBJ whole genome shotgun (WGS) entry which is preliminary data.</text>
</comment>
<dbReference type="InterPro" id="IPR027417">
    <property type="entry name" value="P-loop_NTPase"/>
</dbReference>
<evidence type="ECO:0000256" key="5">
    <source>
        <dbReference type="ARBA" id="ARBA00022967"/>
    </source>
</evidence>
<organism evidence="8 9">
    <name type="scientific">Nocardioides hwasunensis</name>
    <dbReference type="NCBI Taxonomy" id="397258"/>
    <lineage>
        <taxon>Bacteria</taxon>
        <taxon>Bacillati</taxon>
        <taxon>Actinomycetota</taxon>
        <taxon>Actinomycetes</taxon>
        <taxon>Propionibacteriales</taxon>
        <taxon>Nocardioidaceae</taxon>
        <taxon>Nocardioides</taxon>
    </lineage>
</organism>
<feature type="domain" description="ABC transporter" evidence="7">
    <location>
        <begin position="24"/>
        <end position="238"/>
    </location>
</feature>
<dbReference type="SUPFAM" id="SSF52540">
    <property type="entry name" value="P-loop containing nucleoside triphosphate hydrolases"/>
    <property type="match status" value="1"/>
</dbReference>
<name>A0ABR8MFS3_9ACTN</name>
<dbReference type="PANTHER" id="PTHR42788">
    <property type="entry name" value="TAURINE IMPORT ATP-BINDING PROTEIN-RELATED"/>
    <property type="match status" value="1"/>
</dbReference>
<dbReference type="InterPro" id="IPR003593">
    <property type="entry name" value="AAA+_ATPase"/>
</dbReference>
<keyword evidence="4 8" id="KW-0067">ATP-binding</keyword>
<dbReference type="Pfam" id="PF00005">
    <property type="entry name" value="ABC_tran"/>
    <property type="match status" value="1"/>
</dbReference>
<keyword evidence="1" id="KW-0813">Transport</keyword>
<evidence type="ECO:0000256" key="2">
    <source>
        <dbReference type="ARBA" id="ARBA00022475"/>
    </source>
</evidence>
<evidence type="ECO:0000259" key="7">
    <source>
        <dbReference type="PROSITE" id="PS50893"/>
    </source>
</evidence>
<dbReference type="SMART" id="SM00382">
    <property type="entry name" value="AAA"/>
    <property type="match status" value="1"/>
</dbReference>
<dbReference type="GO" id="GO:0005524">
    <property type="term" value="F:ATP binding"/>
    <property type="evidence" value="ECO:0007669"/>
    <property type="project" value="UniProtKB-KW"/>
</dbReference>
<dbReference type="InterPro" id="IPR003439">
    <property type="entry name" value="ABC_transporter-like_ATP-bd"/>
</dbReference>
<keyword evidence="2" id="KW-1003">Cell membrane</keyword>
<evidence type="ECO:0000313" key="8">
    <source>
        <dbReference type="EMBL" id="MBD3914116.1"/>
    </source>
</evidence>
<keyword evidence="6" id="KW-0472">Membrane</keyword>
<evidence type="ECO:0000313" key="9">
    <source>
        <dbReference type="Proteomes" id="UP000649289"/>
    </source>
</evidence>
<keyword evidence="5" id="KW-1278">Translocase</keyword>
<dbReference type="PANTHER" id="PTHR42788:SF17">
    <property type="entry name" value="ALIPHATIC SULFONATES IMPORT ATP-BINDING PROTEIN SSUB"/>
    <property type="match status" value="1"/>
</dbReference>
<reference evidence="8 9" key="1">
    <citation type="submission" date="2020-09" db="EMBL/GenBank/DDBJ databases">
        <title>novel species in genus Nocardioides.</title>
        <authorList>
            <person name="Zhang G."/>
        </authorList>
    </citation>
    <scope>NUCLEOTIDE SEQUENCE [LARGE SCALE GENOMIC DNA]</scope>
    <source>
        <strain evidence="8 9">19197</strain>
    </source>
</reference>
<evidence type="ECO:0000256" key="6">
    <source>
        <dbReference type="ARBA" id="ARBA00023136"/>
    </source>
</evidence>
<protein>
    <submittedName>
        <fullName evidence="8">ABC transporter ATP-binding protein</fullName>
    </submittedName>
</protein>
<dbReference type="InterPro" id="IPR017871">
    <property type="entry name" value="ABC_transporter-like_CS"/>
</dbReference>
<dbReference type="PROSITE" id="PS00211">
    <property type="entry name" value="ABC_TRANSPORTER_1"/>
    <property type="match status" value="1"/>
</dbReference>
<keyword evidence="9" id="KW-1185">Reference proteome</keyword>
<accession>A0ABR8MFS3</accession>